<evidence type="ECO:0000256" key="1">
    <source>
        <dbReference type="ARBA" id="ARBA00023117"/>
    </source>
</evidence>
<feature type="non-terminal residue" evidence="3">
    <location>
        <position position="141"/>
    </location>
</feature>
<evidence type="ECO:0000313" key="4">
    <source>
        <dbReference type="Proteomes" id="UP000015453"/>
    </source>
</evidence>
<keyword evidence="1" id="KW-0103">Bromodomain</keyword>
<dbReference type="AlphaFoldDB" id="S8DGH5"/>
<name>S8DGH5_9LAMI</name>
<protein>
    <recommendedName>
        <fullName evidence="5">Bromo domain-containing protein</fullName>
    </recommendedName>
</protein>
<accession>S8DGH5</accession>
<evidence type="ECO:0000313" key="3">
    <source>
        <dbReference type="EMBL" id="EPS61863.1"/>
    </source>
</evidence>
<gene>
    <name evidence="3" type="ORF">M569_12929</name>
</gene>
<evidence type="ECO:0008006" key="5">
    <source>
        <dbReference type="Google" id="ProtNLM"/>
    </source>
</evidence>
<dbReference type="EMBL" id="AUSU01006547">
    <property type="protein sequence ID" value="EPS61863.1"/>
    <property type="molecule type" value="Genomic_DNA"/>
</dbReference>
<keyword evidence="4" id="KW-1185">Reference proteome</keyword>
<feature type="compositionally biased region" description="Basic residues" evidence="2">
    <location>
        <begin position="49"/>
        <end position="61"/>
    </location>
</feature>
<feature type="region of interest" description="Disordered" evidence="2">
    <location>
        <begin position="37"/>
        <end position="106"/>
    </location>
</feature>
<feature type="region of interest" description="Disordered" evidence="2">
    <location>
        <begin position="118"/>
        <end position="141"/>
    </location>
</feature>
<dbReference type="InterPro" id="IPR051831">
    <property type="entry name" value="Bromodomain_contain_prot"/>
</dbReference>
<sequence>QVDVYLICSNAMLYNASDTVFYRQARAIQELARRDFENLKQEGGDGPRVVRRGRPPSKKTPNKSVETPSPADRILLPQGVSSDAAEDNRTAAVPSSSGYNLRKAPALNNRFRSGDDFVSMYHRQRNGGESSNSDDWNHEFP</sequence>
<dbReference type="PANTHER" id="PTHR22881">
    <property type="entry name" value="BROMODOMAIN CONTAINING PROTEIN"/>
    <property type="match status" value="1"/>
</dbReference>
<feature type="non-terminal residue" evidence="3">
    <location>
        <position position="1"/>
    </location>
</feature>
<dbReference type="Proteomes" id="UP000015453">
    <property type="component" value="Unassembled WGS sequence"/>
</dbReference>
<dbReference type="PANTHER" id="PTHR22881:SF11">
    <property type="entry name" value="BROMODOMAIN-CONTAINING PROTEIN DDB_G0270170-LIKE ISOFORM X1"/>
    <property type="match status" value="1"/>
</dbReference>
<dbReference type="SUPFAM" id="SSF47370">
    <property type="entry name" value="Bromodomain"/>
    <property type="match status" value="1"/>
</dbReference>
<reference evidence="3 4" key="1">
    <citation type="journal article" date="2013" name="BMC Genomics">
        <title>The miniature genome of a carnivorous plant Genlisea aurea contains a low number of genes and short non-coding sequences.</title>
        <authorList>
            <person name="Leushkin E.V."/>
            <person name="Sutormin R.A."/>
            <person name="Nabieva E.R."/>
            <person name="Penin A.A."/>
            <person name="Kondrashov A.S."/>
            <person name="Logacheva M.D."/>
        </authorList>
    </citation>
    <scope>NUCLEOTIDE SEQUENCE [LARGE SCALE GENOMIC DNA]</scope>
</reference>
<dbReference type="OrthoDB" id="1155210at2759"/>
<proteinExistence type="predicted"/>
<comment type="caution">
    <text evidence="3">The sequence shown here is derived from an EMBL/GenBank/DDBJ whole genome shotgun (WGS) entry which is preliminary data.</text>
</comment>
<dbReference type="InterPro" id="IPR036427">
    <property type="entry name" value="Bromodomain-like_sf"/>
</dbReference>
<organism evidence="3 4">
    <name type="scientific">Genlisea aurea</name>
    <dbReference type="NCBI Taxonomy" id="192259"/>
    <lineage>
        <taxon>Eukaryota</taxon>
        <taxon>Viridiplantae</taxon>
        <taxon>Streptophyta</taxon>
        <taxon>Embryophyta</taxon>
        <taxon>Tracheophyta</taxon>
        <taxon>Spermatophyta</taxon>
        <taxon>Magnoliopsida</taxon>
        <taxon>eudicotyledons</taxon>
        <taxon>Gunneridae</taxon>
        <taxon>Pentapetalae</taxon>
        <taxon>asterids</taxon>
        <taxon>lamiids</taxon>
        <taxon>Lamiales</taxon>
        <taxon>Lentibulariaceae</taxon>
        <taxon>Genlisea</taxon>
    </lineage>
</organism>
<evidence type="ECO:0000256" key="2">
    <source>
        <dbReference type="SAM" id="MobiDB-lite"/>
    </source>
</evidence>
<dbReference type="Gene3D" id="1.20.920.10">
    <property type="entry name" value="Bromodomain-like"/>
    <property type="match status" value="1"/>
</dbReference>